<comment type="caution">
    <text evidence="1">The sequence shown here is derived from an EMBL/GenBank/DDBJ whole genome shotgun (WGS) entry which is preliminary data.</text>
</comment>
<evidence type="ECO:0000313" key="2">
    <source>
        <dbReference type="Proteomes" id="UP000324897"/>
    </source>
</evidence>
<dbReference type="EMBL" id="RWGY01000031">
    <property type="protein sequence ID" value="TVU16576.1"/>
    <property type="molecule type" value="Genomic_DNA"/>
</dbReference>
<dbReference type="AlphaFoldDB" id="A0A5J9TZ15"/>
<proteinExistence type="predicted"/>
<organism evidence="1 2">
    <name type="scientific">Eragrostis curvula</name>
    <name type="common">weeping love grass</name>
    <dbReference type="NCBI Taxonomy" id="38414"/>
    <lineage>
        <taxon>Eukaryota</taxon>
        <taxon>Viridiplantae</taxon>
        <taxon>Streptophyta</taxon>
        <taxon>Embryophyta</taxon>
        <taxon>Tracheophyta</taxon>
        <taxon>Spermatophyta</taxon>
        <taxon>Magnoliopsida</taxon>
        <taxon>Liliopsida</taxon>
        <taxon>Poales</taxon>
        <taxon>Poaceae</taxon>
        <taxon>PACMAD clade</taxon>
        <taxon>Chloridoideae</taxon>
        <taxon>Eragrostideae</taxon>
        <taxon>Eragrostidinae</taxon>
        <taxon>Eragrostis</taxon>
    </lineage>
</organism>
<keyword evidence="2" id="KW-1185">Reference proteome</keyword>
<accession>A0A5J9TZ15</accession>
<dbReference type="Proteomes" id="UP000324897">
    <property type="component" value="Unassembled WGS sequence"/>
</dbReference>
<protein>
    <submittedName>
        <fullName evidence="1">Uncharacterized protein</fullName>
    </submittedName>
</protein>
<sequence>MQSQMCLDAAEEDDDIPLSAPISHLQLLALPGRDPEGGRPAAALRRDGDHSSVQWRVQLVSCRRSAGEEDIGLSEVDLPAIPTAAAGAYATLRHRD</sequence>
<gene>
    <name evidence="1" type="ORF">EJB05_40147</name>
</gene>
<reference evidence="1 2" key="1">
    <citation type="journal article" date="2019" name="Sci. Rep.">
        <title>A high-quality genome of Eragrostis curvula grass provides insights into Poaceae evolution and supports new strategies to enhance forage quality.</title>
        <authorList>
            <person name="Carballo J."/>
            <person name="Santos B.A.C.M."/>
            <person name="Zappacosta D."/>
            <person name="Garbus I."/>
            <person name="Selva J.P."/>
            <person name="Gallo C.A."/>
            <person name="Diaz A."/>
            <person name="Albertini E."/>
            <person name="Caccamo M."/>
            <person name="Echenique V."/>
        </authorList>
    </citation>
    <scope>NUCLEOTIDE SEQUENCE [LARGE SCALE GENOMIC DNA]</scope>
    <source>
        <strain evidence="2">cv. Victoria</strain>
        <tissue evidence="1">Leaf</tissue>
    </source>
</reference>
<evidence type="ECO:0000313" key="1">
    <source>
        <dbReference type="EMBL" id="TVU16576.1"/>
    </source>
</evidence>
<dbReference type="Gramene" id="TVU16576">
    <property type="protein sequence ID" value="TVU16576"/>
    <property type="gene ID" value="EJB05_40147"/>
</dbReference>
<name>A0A5J9TZ15_9POAL</name>